<dbReference type="SUPFAM" id="SSF48150">
    <property type="entry name" value="DNA-glycosylase"/>
    <property type="match status" value="1"/>
</dbReference>
<gene>
    <name evidence="7" type="ORF">HMPREF9696_03663</name>
</gene>
<dbReference type="EC" id="3.2.2.21" evidence="2"/>
<dbReference type="EMBL" id="AGWY01000015">
    <property type="protein sequence ID" value="EKS32686.1"/>
    <property type="molecule type" value="Genomic_DNA"/>
</dbReference>
<dbReference type="GO" id="GO:0005737">
    <property type="term" value="C:cytoplasm"/>
    <property type="evidence" value="ECO:0007669"/>
    <property type="project" value="TreeGrafter"/>
</dbReference>
<dbReference type="GO" id="GO:0043916">
    <property type="term" value="F:DNA-7-methylguanine glycosylase activity"/>
    <property type="evidence" value="ECO:0007669"/>
    <property type="project" value="TreeGrafter"/>
</dbReference>
<dbReference type="InterPro" id="IPR003265">
    <property type="entry name" value="HhH-GPD_domain"/>
</dbReference>
<comment type="catalytic activity">
    <reaction evidence="1">
        <text>Hydrolysis of alkylated DNA, releasing 3-methyladenine, 3-methylguanine, 7-methylguanine and 7-methyladenine.</text>
        <dbReference type="EC" id="3.2.2.21"/>
    </reaction>
</comment>
<keyword evidence="3" id="KW-0227">DNA damage</keyword>
<dbReference type="GO" id="GO:0032993">
    <property type="term" value="C:protein-DNA complex"/>
    <property type="evidence" value="ECO:0007669"/>
    <property type="project" value="TreeGrafter"/>
</dbReference>
<dbReference type="Pfam" id="PF00730">
    <property type="entry name" value="HhH-GPD"/>
    <property type="match status" value="1"/>
</dbReference>
<keyword evidence="8" id="KW-1185">Reference proteome</keyword>
<keyword evidence="4" id="KW-0234">DNA repair</keyword>
<dbReference type="Gene3D" id="1.10.1670.40">
    <property type="match status" value="1"/>
</dbReference>
<dbReference type="GO" id="GO:0032131">
    <property type="term" value="F:alkylated DNA binding"/>
    <property type="evidence" value="ECO:0007669"/>
    <property type="project" value="TreeGrafter"/>
</dbReference>
<dbReference type="SMART" id="SM00478">
    <property type="entry name" value="ENDO3c"/>
    <property type="match status" value="1"/>
</dbReference>
<dbReference type="PANTHER" id="PTHR43003">
    <property type="entry name" value="DNA-3-METHYLADENINE GLYCOSYLASE"/>
    <property type="match status" value="1"/>
</dbReference>
<evidence type="ECO:0000256" key="4">
    <source>
        <dbReference type="ARBA" id="ARBA00023204"/>
    </source>
</evidence>
<feature type="compositionally biased region" description="Low complexity" evidence="5">
    <location>
        <begin position="264"/>
        <end position="282"/>
    </location>
</feature>
<dbReference type="GO" id="GO:0006307">
    <property type="term" value="P:DNA alkylation repair"/>
    <property type="evidence" value="ECO:0007669"/>
    <property type="project" value="TreeGrafter"/>
</dbReference>
<dbReference type="GO" id="GO:0008725">
    <property type="term" value="F:DNA-3-methyladenine glycosylase activity"/>
    <property type="evidence" value="ECO:0007669"/>
    <property type="project" value="TreeGrafter"/>
</dbReference>
<dbReference type="AlphaFoldDB" id="K8NU60"/>
<dbReference type="CDD" id="cd00056">
    <property type="entry name" value="ENDO3c"/>
    <property type="match status" value="1"/>
</dbReference>
<evidence type="ECO:0000256" key="1">
    <source>
        <dbReference type="ARBA" id="ARBA00000086"/>
    </source>
</evidence>
<dbReference type="InterPro" id="IPR011257">
    <property type="entry name" value="DNA_glycosylase"/>
</dbReference>
<evidence type="ECO:0000256" key="3">
    <source>
        <dbReference type="ARBA" id="ARBA00022763"/>
    </source>
</evidence>
<proteinExistence type="predicted"/>
<organism evidence="7 8">
    <name type="scientific">Afipia clevelandensis ATCC 49720</name>
    <dbReference type="NCBI Taxonomy" id="883079"/>
    <lineage>
        <taxon>Bacteria</taxon>
        <taxon>Pseudomonadati</taxon>
        <taxon>Pseudomonadota</taxon>
        <taxon>Alphaproteobacteria</taxon>
        <taxon>Hyphomicrobiales</taxon>
        <taxon>Nitrobacteraceae</taxon>
        <taxon>Afipia</taxon>
    </lineage>
</organism>
<dbReference type="PANTHER" id="PTHR43003:SF13">
    <property type="entry name" value="DNA-3-METHYLADENINE GLYCOSYLASE 2"/>
    <property type="match status" value="1"/>
</dbReference>
<comment type="caution">
    <text evidence="7">The sequence shown here is derived from an EMBL/GenBank/DDBJ whole genome shotgun (WGS) entry which is preliminary data.</text>
</comment>
<accession>K8NU60</accession>
<feature type="compositionally biased region" description="Basic residues" evidence="5">
    <location>
        <begin position="239"/>
        <end position="250"/>
    </location>
</feature>
<dbReference type="Proteomes" id="UP000001095">
    <property type="component" value="Unassembled WGS sequence"/>
</dbReference>
<dbReference type="Gene3D" id="1.10.340.30">
    <property type="entry name" value="Hypothetical protein, domain 2"/>
    <property type="match status" value="1"/>
</dbReference>
<evidence type="ECO:0000259" key="6">
    <source>
        <dbReference type="SMART" id="SM00478"/>
    </source>
</evidence>
<dbReference type="PATRIC" id="fig|883079.3.peg.3737"/>
<reference evidence="7 8" key="1">
    <citation type="submission" date="2012-04" db="EMBL/GenBank/DDBJ databases">
        <title>The Genome Sequence of Afipia clevelandensis ATCC 49720.</title>
        <authorList>
            <consortium name="The Broad Institute Genome Sequencing Platform"/>
            <person name="Earl A."/>
            <person name="Ward D."/>
            <person name="Feldgarden M."/>
            <person name="Gevers D."/>
            <person name="Huys G."/>
            <person name="Walker B."/>
            <person name="Young S.K."/>
            <person name="Zeng Q."/>
            <person name="Gargeya S."/>
            <person name="Fitzgerald M."/>
            <person name="Haas B."/>
            <person name="Abouelleil A."/>
            <person name="Alvarado L."/>
            <person name="Arachchi H.M."/>
            <person name="Berlin A."/>
            <person name="Chapman S.B."/>
            <person name="Goldberg J."/>
            <person name="Griggs A."/>
            <person name="Gujja S."/>
            <person name="Hansen M."/>
            <person name="Howarth C."/>
            <person name="Imamovic A."/>
            <person name="Larimer J."/>
            <person name="McCowen C."/>
            <person name="Montmayeur A."/>
            <person name="Murphy C."/>
            <person name="Neiman D."/>
            <person name="Pearson M."/>
            <person name="Priest M."/>
            <person name="Roberts A."/>
            <person name="Saif S."/>
            <person name="Shea T."/>
            <person name="Sisk P."/>
            <person name="Sykes S."/>
            <person name="Wortman J."/>
            <person name="Nusbaum C."/>
            <person name="Birren B."/>
        </authorList>
    </citation>
    <scope>NUCLEOTIDE SEQUENCE [LARGE SCALE GENOMIC DNA]</scope>
    <source>
        <strain evidence="7 8">ATCC 49720</strain>
    </source>
</reference>
<protein>
    <recommendedName>
        <fullName evidence="2">DNA-3-methyladenine glycosylase II</fullName>
        <ecNumber evidence="2">3.2.2.21</ecNumber>
    </recommendedName>
</protein>
<dbReference type="GO" id="GO:0006285">
    <property type="term" value="P:base-excision repair, AP site formation"/>
    <property type="evidence" value="ECO:0007669"/>
    <property type="project" value="TreeGrafter"/>
</dbReference>
<feature type="domain" description="HhH-GPD" evidence="6">
    <location>
        <begin position="67"/>
        <end position="218"/>
    </location>
</feature>
<name>K8NU60_9BRAD</name>
<evidence type="ECO:0000256" key="5">
    <source>
        <dbReference type="SAM" id="MobiDB-lite"/>
    </source>
</evidence>
<dbReference type="HOGENOM" id="CLU_000445_72_5_5"/>
<sequence length="291" mass="31419">MELHSRPIPFMLTNPMTVHLDTQADLDDAVHALVRIDPRLGPVLETAGMPSLRRREPGFAGLAAIVCGQQLSTKAAAAIWGRVSTTFDPFHHDAVKKARADRLGRLGLSAAKIKSLKFIARELSEERLNLDVLAEEDADAAHATLTRLHGIGPWTADIYLLFCLGHGDAWPAGDLAIQEAMRIGLGLKSRPTVKEMQPLAEAWRPLRGAAAHLWWSYYHAIKKREGVIAGAATASPKPPAKKKVAKKKPAQPKSVSNTKGVLNKSRVAKSSAKTAKTALPKTAAKKAGARK</sequence>
<feature type="region of interest" description="Disordered" evidence="5">
    <location>
        <begin position="232"/>
        <end position="291"/>
    </location>
</feature>
<evidence type="ECO:0000256" key="2">
    <source>
        <dbReference type="ARBA" id="ARBA00012000"/>
    </source>
</evidence>
<dbReference type="InterPro" id="IPR051912">
    <property type="entry name" value="Alkylbase_DNA_Glycosylase/TA"/>
</dbReference>
<evidence type="ECO:0000313" key="7">
    <source>
        <dbReference type="EMBL" id="EKS32686.1"/>
    </source>
</evidence>
<evidence type="ECO:0000313" key="8">
    <source>
        <dbReference type="Proteomes" id="UP000001095"/>
    </source>
</evidence>